<dbReference type="InterPro" id="IPR036188">
    <property type="entry name" value="FAD/NAD-bd_sf"/>
</dbReference>
<gene>
    <name evidence="7" type="ORF">G4V63_21130</name>
</gene>
<dbReference type="Pfam" id="PF14759">
    <property type="entry name" value="Reductase_C"/>
    <property type="match status" value="1"/>
</dbReference>
<dbReference type="InterPro" id="IPR023753">
    <property type="entry name" value="FAD/NAD-binding_dom"/>
</dbReference>
<feature type="domain" description="FAD/NAD(P)-binding" evidence="5">
    <location>
        <begin position="3"/>
        <end position="299"/>
    </location>
</feature>
<dbReference type="Gene3D" id="3.50.50.60">
    <property type="entry name" value="FAD/NAD(P)-binding domain"/>
    <property type="match status" value="2"/>
</dbReference>
<evidence type="ECO:0000259" key="5">
    <source>
        <dbReference type="Pfam" id="PF07992"/>
    </source>
</evidence>
<evidence type="ECO:0000259" key="6">
    <source>
        <dbReference type="Pfam" id="PF14759"/>
    </source>
</evidence>
<feature type="domain" description="Reductase C-terminal" evidence="6">
    <location>
        <begin position="318"/>
        <end position="393"/>
    </location>
</feature>
<dbReference type="PANTHER" id="PTHR43557:SF2">
    <property type="entry name" value="RIESKE DOMAIN-CONTAINING PROTEIN-RELATED"/>
    <property type="match status" value="1"/>
</dbReference>
<sequence length="402" mass="43089">MIKVVIVGAGQAGALCALNLRRHGFEGEIVLIGDEKHYPYERPPLSKAALLGAGVVPVYVGSKSKFESQTIQLKLNLCALSVSRNEKTIELSNGSQEHYDYLILATGSRPRPFSIQGGELPGIHTLRTLDDANELKRSLDGGGGVLIVGGGWIGLEVAASARSKGLQVTVVEAGSKLCSRALPSELSDYLCAVHQSKGVEIELDTTVSTIDGQDRVEVAALSSGRRIPVSTVVVGIGAIPNAEIALQSGLIVENGIVIDEYCRTSDASIFAVGDVACQFNAFARRPLRLESWENAQLQAMKVAKTILGMADTAANIPWFWSDQYDLSIQMLGLPGEFDSTVSRGSIQASEFSRIYLKDGKITYVCTVNRPKELAMIKKLMLKGITIEPDKLASVKSISELAA</sequence>
<evidence type="ECO:0000256" key="1">
    <source>
        <dbReference type="ARBA" id="ARBA00001974"/>
    </source>
</evidence>
<dbReference type="InterPro" id="IPR050446">
    <property type="entry name" value="FAD-oxidoreductase/Apoptosis"/>
</dbReference>
<protein>
    <submittedName>
        <fullName evidence="7">FAD-dependent oxidoreductase</fullName>
    </submittedName>
</protein>
<evidence type="ECO:0000256" key="2">
    <source>
        <dbReference type="ARBA" id="ARBA00022630"/>
    </source>
</evidence>
<evidence type="ECO:0000256" key="3">
    <source>
        <dbReference type="ARBA" id="ARBA00022827"/>
    </source>
</evidence>
<dbReference type="InterPro" id="IPR028202">
    <property type="entry name" value="Reductase_C"/>
</dbReference>
<evidence type="ECO:0000313" key="8">
    <source>
        <dbReference type="Proteomes" id="UP000480266"/>
    </source>
</evidence>
<organism evidence="7 8">
    <name type="scientific">Candidatus Afipia apatlaquensis</name>
    <dbReference type="NCBI Taxonomy" id="2712852"/>
    <lineage>
        <taxon>Bacteria</taxon>
        <taxon>Pseudomonadati</taxon>
        <taxon>Pseudomonadota</taxon>
        <taxon>Alphaproteobacteria</taxon>
        <taxon>Hyphomicrobiales</taxon>
        <taxon>Nitrobacteraceae</taxon>
        <taxon>Afipia</taxon>
    </lineage>
</organism>
<keyword evidence="4" id="KW-0560">Oxidoreductase</keyword>
<evidence type="ECO:0000313" key="7">
    <source>
        <dbReference type="EMBL" id="NGX97613.1"/>
    </source>
</evidence>
<dbReference type="SUPFAM" id="SSF51905">
    <property type="entry name" value="FAD/NAD(P)-binding domain"/>
    <property type="match status" value="2"/>
</dbReference>
<dbReference type="PRINTS" id="PR00368">
    <property type="entry name" value="FADPNR"/>
</dbReference>
<evidence type="ECO:0000256" key="4">
    <source>
        <dbReference type="ARBA" id="ARBA00023002"/>
    </source>
</evidence>
<dbReference type="PRINTS" id="PR00411">
    <property type="entry name" value="PNDRDTASEI"/>
</dbReference>
<name>A0A7C9VQB2_9BRAD</name>
<keyword evidence="2" id="KW-0285">Flavoprotein</keyword>
<proteinExistence type="predicted"/>
<dbReference type="AlphaFoldDB" id="A0A7C9VQB2"/>
<reference evidence="7" key="1">
    <citation type="submission" date="2020-02" db="EMBL/GenBank/DDBJ databases">
        <title>Draft genome sequence of Candidatus Afipia apatlaquensis IBT-C3, a potential strain for decolorization of textile dyes.</title>
        <authorList>
            <person name="Sanchez-Reyes A."/>
            <person name="Breton-Deval L."/>
            <person name="Mangelson H."/>
            <person name="Sanchez-Flores A."/>
        </authorList>
    </citation>
    <scope>NUCLEOTIDE SEQUENCE [LARGE SCALE GENOMIC DNA]</scope>
    <source>
        <strain evidence="7">IBT-C3</strain>
    </source>
</reference>
<dbReference type="Gene3D" id="3.30.390.30">
    <property type="match status" value="1"/>
</dbReference>
<dbReference type="Proteomes" id="UP000480266">
    <property type="component" value="Unassembled WGS sequence"/>
</dbReference>
<dbReference type="InterPro" id="IPR016156">
    <property type="entry name" value="FAD/NAD-linked_Rdtase_dimer_sf"/>
</dbReference>
<dbReference type="SUPFAM" id="SSF55424">
    <property type="entry name" value="FAD/NAD-linked reductases, dimerisation (C-terminal) domain"/>
    <property type="match status" value="1"/>
</dbReference>
<keyword evidence="8" id="KW-1185">Reference proteome</keyword>
<comment type="caution">
    <text evidence="7">The sequence shown here is derived from an EMBL/GenBank/DDBJ whole genome shotgun (WGS) entry which is preliminary data.</text>
</comment>
<dbReference type="GO" id="GO:0016651">
    <property type="term" value="F:oxidoreductase activity, acting on NAD(P)H"/>
    <property type="evidence" value="ECO:0007669"/>
    <property type="project" value="TreeGrafter"/>
</dbReference>
<dbReference type="EMBL" id="JAAMRR010001080">
    <property type="protein sequence ID" value="NGX97613.1"/>
    <property type="molecule type" value="Genomic_DNA"/>
</dbReference>
<dbReference type="GO" id="GO:0005737">
    <property type="term" value="C:cytoplasm"/>
    <property type="evidence" value="ECO:0007669"/>
    <property type="project" value="TreeGrafter"/>
</dbReference>
<keyword evidence="3" id="KW-0274">FAD</keyword>
<accession>A0A7C9VQB2</accession>
<dbReference type="Pfam" id="PF07992">
    <property type="entry name" value="Pyr_redox_2"/>
    <property type="match status" value="1"/>
</dbReference>
<dbReference type="PANTHER" id="PTHR43557">
    <property type="entry name" value="APOPTOSIS-INDUCING FACTOR 1"/>
    <property type="match status" value="1"/>
</dbReference>
<comment type="cofactor">
    <cofactor evidence="1">
        <name>FAD</name>
        <dbReference type="ChEBI" id="CHEBI:57692"/>
    </cofactor>
</comment>